<dbReference type="Proteomes" id="UP001589647">
    <property type="component" value="Unassembled WGS sequence"/>
</dbReference>
<name>A0ABV5IS79_9ACTN</name>
<feature type="compositionally biased region" description="Low complexity" evidence="2">
    <location>
        <begin position="135"/>
        <end position="146"/>
    </location>
</feature>
<dbReference type="EMBL" id="JBHMEI010000050">
    <property type="protein sequence ID" value="MFB9207358.1"/>
    <property type="molecule type" value="Genomic_DNA"/>
</dbReference>
<sequence length="181" mass="19332">MANPDRRRTGQPEVDALLDRADAAHQAVNEIVTISQAESIVSRVRVADLVAEHQALHERYEQAESELAATTAAGDPARIASGRQARDAAGAICDRVGRALRREMAGLAEAGFERTGALLAQVRTAWSSEDAAHAALAHGAGSGPTEGPRPRGGSERRRVRRPPDTDARRAVGPLVQTRCRH</sequence>
<accession>A0ABV5IS79</accession>
<feature type="coiled-coil region" evidence="1">
    <location>
        <begin position="46"/>
        <end position="73"/>
    </location>
</feature>
<evidence type="ECO:0000313" key="4">
    <source>
        <dbReference type="Proteomes" id="UP001589647"/>
    </source>
</evidence>
<evidence type="ECO:0000256" key="1">
    <source>
        <dbReference type="SAM" id="Coils"/>
    </source>
</evidence>
<keyword evidence="4" id="KW-1185">Reference proteome</keyword>
<evidence type="ECO:0000256" key="2">
    <source>
        <dbReference type="SAM" id="MobiDB-lite"/>
    </source>
</evidence>
<keyword evidence="1" id="KW-0175">Coiled coil</keyword>
<organism evidence="3 4">
    <name type="scientific">Nonomuraea spiralis</name>
    <dbReference type="NCBI Taxonomy" id="46182"/>
    <lineage>
        <taxon>Bacteria</taxon>
        <taxon>Bacillati</taxon>
        <taxon>Actinomycetota</taxon>
        <taxon>Actinomycetes</taxon>
        <taxon>Streptosporangiales</taxon>
        <taxon>Streptosporangiaceae</taxon>
        <taxon>Nonomuraea</taxon>
    </lineage>
</organism>
<gene>
    <name evidence="3" type="ORF">ACFFV7_39655</name>
</gene>
<protein>
    <submittedName>
        <fullName evidence="3">Uncharacterized protein</fullName>
    </submittedName>
</protein>
<evidence type="ECO:0000313" key="3">
    <source>
        <dbReference type="EMBL" id="MFB9207358.1"/>
    </source>
</evidence>
<comment type="caution">
    <text evidence="3">The sequence shown here is derived from an EMBL/GenBank/DDBJ whole genome shotgun (WGS) entry which is preliminary data.</text>
</comment>
<feature type="region of interest" description="Disordered" evidence="2">
    <location>
        <begin position="135"/>
        <end position="181"/>
    </location>
</feature>
<reference evidence="3 4" key="1">
    <citation type="submission" date="2024-09" db="EMBL/GenBank/DDBJ databases">
        <authorList>
            <person name="Sun Q."/>
            <person name="Mori K."/>
        </authorList>
    </citation>
    <scope>NUCLEOTIDE SEQUENCE [LARGE SCALE GENOMIC DNA]</scope>
    <source>
        <strain evidence="3 4">CCM 3426</strain>
    </source>
</reference>
<proteinExistence type="predicted"/>
<feature type="compositionally biased region" description="Basic and acidic residues" evidence="2">
    <location>
        <begin position="148"/>
        <end position="169"/>
    </location>
</feature>
<dbReference type="RefSeq" id="WP_189654084.1">
    <property type="nucleotide sequence ID" value="NZ_BMRC01000056.1"/>
</dbReference>